<dbReference type="PRINTS" id="PR00385">
    <property type="entry name" value="P450"/>
</dbReference>
<keyword evidence="6" id="KW-0503">Monooxygenase</keyword>
<dbReference type="PANTHER" id="PTHR24305:SF223">
    <property type="entry name" value="CYTOCHROME P450-DIT2"/>
    <property type="match status" value="1"/>
</dbReference>
<keyword evidence="7" id="KW-0349">Heme</keyword>
<gene>
    <name evidence="8" type="ORF">BO71DRAFT_436120</name>
</gene>
<dbReference type="SUPFAM" id="SSF48264">
    <property type="entry name" value="Cytochrome P450"/>
    <property type="match status" value="1"/>
</dbReference>
<dbReference type="Proteomes" id="UP000247810">
    <property type="component" value="Unassembled WGS sequence"/>
</dbReference>
<dbReference type="InterPro" id="IPR001128">
    <property type="entry name" value="Cyt_P450"/>
</dbReference>
<dbReference type="GO" id="GO:0016705">
    <property type="term" value="F:oxidoreductase activity, acting on paired donors, with incorporation or reduction of molecular oxygen"/>
    <property type="evidence" value="ECO:0007669"/>
    <property type="project" value="InterPro"/>
</dbReference>
<dbReference type="EMBL" id="KZ826132">
    <property type="protein sequence ID" value="PYH88060.1"/>
    <property type="molecule type" value="Genomic_DNA"/>
</dbReference>
<dbReference type="InterPro" id="IPR036396">
    <property type="entry name" value="Cyt_P450_sf"/>
</dbReference>
<dbReference type="GO" id="GO:0005506">
    <property type="term" value="F:iron ion binding"/>
    <property type="evidence" value="ECO:0007669"/>
    <property type="project" value="InterPro"/>
</dbReference>
<evidence type="ECO:0000256" key="4">
    <source>
        <dbReference type="ARBA" id="ARBA00023002"/>
    </source>
</evidence>
<evidence type="ECO:0000256" key="3">
    <source>
        <dbReference type="ARBA" id="ARBA00022723"/>
    </source>
</evidence>
<dbReference type="AlphaFoldDB" id="A0A319CTL8"/>
<keyword evidence="9" id="KW-1185">Reference proteome</keyword>
<name>A0A319CTL8_9EURO</name>
<keyword evidence="5 7" id="KW-0408">Iron</keyword>
<reference evidence="8 9" key="1">
    <citation type="submission" date="2018-02" db="EMBL/GenBank/DDBJ databases">
        <title>The genomes of Aspergillus section Nigri reveals drivers in fungal speciation.</title>
        <authorList>
            <consortium name="DOE Joint Genome Institute"/>
            <person name="Vesth T.C."/>
            <person name="Nybo J."/>
            <person name="Theobald S."/>
            <person name="Brandl J."/>
            <person name="Frisvad J.C."/>
            <person name="Nielsen K.F."/>
            <person name="Lyhne E.K."/>
            <person name="Kogle M.E."/>
            <person name="Kuo A."/>
            <person name="Riley R."/>
            <person name="Clum A."/>
            <person name="Nolan M."/>
            <person name="Lipzen A."/>
            <person name="Salamov A."/>
            <person name="Henrissat B."/>
            <person name="Wiebenga A."/>
            <person name="De vries R.P."/>
            <person name="Grigoriev I.V."/>
            <person name="Mortensen U.H."/>
            <person name="Andersen M.R."/>
            <person name="Baker S.E."/>
        </authorList>
    </citation>
    <scope>NUCLEOTIDE SEQUENCE [LARGE SCALE GENOMIC DNA]</scope>
    <source>
        <strain evidence="8 9">CBS 707.79</strain>
    </source>
</reference>
<proteinExistence type="inferred from homology"/>
<organism evidence="8 9">
    <name type="scientific">Aspergillus ellipticus CBS 707.79</name>
    <dbReference type="NCBI Taxonomy" id="1448320"/>
    <lineage>
        <taxon>Eukaryota</taxon>
        <taxon>Fungi</taxon>
        <taxon>Dikarya</taxon>
        <taxon>Ascomycota</taxon>
        <taxon>Pezizomycotina</taxon>
        <taxon>Eurotiomycetes</taxon>
        <taxon>Eurotiomycetidae</taxon>
        <taxon>Eurotiales</taxon>
        <taxon>Aspergillaceae</taxon>
        <taxon>Aspergillus</taxon>
        <taxon>Aspergillus subgen. Circumdati</taxon>
    </lineage>
</organism>
<dbReference type="GO" id="GO:0004497">
    <property type="term" value="F:monooxygenase activity"/>
    <property type="evidence" value="ECO:0007669"/>
    <property type="project" value="UniProtKB-KW"/>
</dbReference>
<accession>A0A319CTL8</accession>
<dbReference type="Gene3D" id="1.10.630.10">
    <property type="entry name" value="Cytochrome P450"/>
    <property type="match status" value="1"/>
</dbReference>
<sequence length="510" mass="57671">MDFLAYAGCLGLAGAALLWWYFHVPSSIPRDIPRIPLYVCLLSIWWNLGHPEVYNRWIRQPLEKHGAVVVWFTGHWCILVTHPDYLTDLFRNDEVYPKIGINIRAPEGVLGAFSGDNIINTGHANWGTFTSIMKPGILQRFDLGRIQQKASRLTERLLQAQKESGPRTGILIMPWLARLTQDVMSLCLFGFDLQALDEPRVPYLQLMGEIIPALFNRWFLYFPVLEKVGKFLPSRRRAFQKIDEFDRLLDGIVATTAQAAEKQPKLVSHSLKRALDAGEISYSQYRSNLRMTFMVGHDNTEFLLTSAMWELGRNPMAQDRLRTEVLDATRSNPGLDTLQNLPYLTAVIYEVLRLYPPVAEMINHTSSRATLLGGKIPIQPGTNLGWNAYGVHTNPALWGPDAGVFRPERWGLDLKAIQTHVRRQTMKGHFIAFGLHARKCLGQALGLSEAKVTLSELVQRIRWTVDPGYQLQIGGPMLTFPVGLKVIMEELGSAELQEAAPLDLPFSIMY</sequence>
<comment type="cofactor">
    <cofactor evidence="1 7">
        <name>heme</name>
        <dbReference type="ChEBI" id="CHEBI:30413"/>
    </cofactor>
</comment>
<feature type="binding site" description="axial binding residue" evidence="7">
    <location>
        <position position="440"/>
    </location>
    <ligand>
        <name>heme</name>
        <dbReference type="ChEBI" id="CHEBI:30413"/>
    </ligand>
    <ligandPart>
        <name>Fe</name>
        <dbReference type="ChEBI" id="CHEBI:18248"/>
    </ligandPart>
</feature>
<evidence type="ECO:0000256" key="5">
    <source>
        <dbReference type="ARBA" id="ARBA00023004"/>
    </source>
</evidence>
<protein>
    <submittedName>
        <fullName evidence="8">Cytochrome P450</fullName>
    </submittedName>
</protein>
<evidence type="ECO:0000256" key="7">
    <source>
        <dbReference type="PIRSR" id="PIRSR602403-1"/>
    </source>
</evidence>
<evidence type="ECO:0000313" key="8">
    <source>
        <dbReference type="EMBL" id="PYH88060.1"/>
    </source>
</evidence>
<keyword evidence="3 7" id="KW-0479">Metal-binding</keyword>
<dbReference type="OrthoDB" id="1470350at2759"/>
<dbReference type="VEuPathDB" id="FungiDB:BO71DRAFT_436120"/>
<evidence type="ECO:0000313" key="9">
    <source>
        <dbReference type="Proteomes" id="UP000247810"/>
    </source>
</evidence>
<evidence type="ECO:0000256" key="6">
    <source>
        <dbReference type="ARBA" id="ARBA00023033"/>
    </source>
</evidence>
<dbReference type="InterPro" id="IPR050121">
    <property type="entry name" value="Cytochrome_P450_monoxygenase"/>
</dbReference>
<evidence type="ECO:0000256" key="2">
    <source>
        <dbReference type="ARBA" id="ARBA00010617"/>
    </source>
</evidence>
<dbReference type="CDD" id="cd11070">
    <property type="entry name" value="CYP56-like"/>
    <property type="match status" value="1"/>
</dbReference>
<dbReference type="PANTHER" id="PTHR24305">
    <property type="entry name" value="CYTOCHROME P450"/>
    <property type="match status" value="1"/>
</dbReference>
<dbReference type="GO" id="GO:0020037">
    <property type="term" value="F:heme binding"/>
    <property type="evidence" value="ECO:0007669"/>
    <property type="project" value="InterPro"/>
</dbReference>
<dbReference type="STRING" id="1448320.A0A319CTL8"/>
<comment type="similarity">
    <text evidence="2">Belongs to the cytochrome P450 family.</text>
</comment>
<dbReference type="InterPro" id="IPR002403">
    <property type="entry name" value="Cyt_P450_E_grp-IV"/>
</dbReference>
<dbReference type="PRINTS" id="PR00465">
    <property type="entry name" value="EP450IV"/>
</dbReference>
<evidence type="ECO:0000256" key="1">
    <source>
        <dbReference type="ARBA" id="ARBA00001971"/>
    </source>
</evidence>
<dbReference type="Pfam" id="PF00067">
    <property type="entry name" value="p450"/>
    <property type="match status" value="1"/>
</dbReference>
<keyword evidence="4" id="KW-0560">Oxidoreductase</keyword>